<name>W4JU74_HETIT</name>
<gene>
    <name evidence="1" type="ORF">HETIRDRAFT_105690</name>
</gene>
<dbReference type="InParanoid" id="W4JU74"/>
<dbReference type="HOGENOM" id="CLU_1094415_0_0_1"/>
<evidence type="ECO:0000313" key="1">
    <source>
        <dbReference type="EMBL" id="ETW77108.1"/>
    </source>
</evidence>
<organism evidence="1 2">
    <name type="scientific">Heterobasidion irregulare (strain TC 32-1)</name>
    <dbReference type="NCBI Taxonomy" id="747525"/>
    <lineage>
        <taxon>Eukaryota</taxon>
        <taxon>Fungi</taxon>
        <taxon>Dikarya</taxon>
        <taxon>Basidiomycota</taxon>
        <taxon>Agaricomycotina</taxon>
        <taxon>Agaricomycetes</taxon>
        <taxon>Russulales</taxon>
        <taxon>Bondarzewiaceae</taxon>
        <taxon>Heterobasidion</taxon>
        <taxon>Heterobasidion annosum species complex</taxon>
    </lineage>
</organism>
<dbReference type="Proteomes" id="UP000030671">
    <property type="component" value="Unassembled WGS sequence"/>
</dbReference>
<dbReference type="EMBL" id="KI925463">
    <property type="protein sequence ID" value="ETW77108.1"/>
    <property type="molecule type" value="Genomic_DNA"/>
</dbReference>
<dbReference type="RefSeq" id="XP_009550654.1">
    <property type="nucleotide sequence ID" value="XM_009552359.1"/>
</dbReference>
<sequence>MESLRRRVLDQELCRLMKPEFTLTTISGDASLGPGQWTWYKRKIRERQRTRLAILRSLPIQKDSLKREQSLCPALTTRIHDTAPSKAVLGLSLSTSSLGGSLPENEGAFVVAGMGCTPCKVRTLEAAAVEELRQCSGADRRRMRPLPPTPGLVGARASILADHASFDTISLGSRTCLKELFALAGVANLDRIVPSLSRHLPGHGTSTSSSPYISRSYVRHSHHLATFTSLHLHEPTGRDRDEDLLGKRALYGIL</sequence>
<evidence type="ECO:0000313" key="2">
    <source>
        <dbReference type="Proteomes" id="UP000030671"/>
    </source>
</evidence>
<reference evidence="1 2" key="1">
    <citation type="journal article" date="2012" name="New Phytol.">
        <title>Insight into trade-off between wood decay and parasitism from the genome of a fungal forest pathogen.</title>
        <authorList>
            <person name="Olson A."/>
            <person name="Aerts A."/>
            <person name="Asiegbu F."/>
            <person name="Belbahri L."/>
            <person name="Bouzid O."/>
            <person name="Broberg A."/>
            <person name="Canback B."/>
            <person name="Coutinho P.M."/>
            <person name="Cullen D."/>
            <person name="Dalman K."/>
            <person name="Deflorio G."/>
            <person name="van Diepen L.T."/>
            <person name="Dunand C."/>
            <person name="Duplessis S."/>
            <person name="Durling M."/>
            <person name="Gonthier P."/>
            <person name="Grimwood J."/>
            <person name="Fossdal C.G."/>
            <person name="Hansson D."/>
            <person name="Henrissat B."/>
            <person name="Hietala A."/>
            <person name="Himmelstrand K."/>
            <person name="Hoffmeister D."/>
            <person name="Hogberg N."/>
            <person name="James T.Y."/>
            <person name="Karlsson M."/>
            <person name="Kohler A."/>
            <person name="Kues U."/>
            <person name="Lee Y.H."/>
            <person name="Lin Y.C."/>
            <person name="Lind M."/>
            <person name="Lindquist E."/>
            <person name="Lombard V."/>
            <person name="Lucas S."/>
            <person name="Lunden K."/>
            <person name="Morin E."/>
            <person name="Murat C."/>
            <person name="Park J."/>
            <person name="Raffaello T."/>
            <person name="Rouze P."/>
            <person name="Salamov A."/>
            <person name="Schmutz J."/>
            <person name="Solheim H."/>
            <person name="Stahlberg J."/>
            <person name="Velez H."/>
            <person name="de Vries R.P."/>
            <person name="Wiebenga A."/>
            <person name="Woodward S."/>
            <person name="Yakovlev I."/>
            <person name="Garbelotto M."/>
            <person name="Martin F."/>
            <person name="Grigoriev I.V."/>
            <person name="Stenlid J."/>
        </authorList>
    </citation>
    <scope>NUCLEOTIDE SEQUENCE [LARGE SCALE GENOMIC DNA]</scope>
    <source>
        <strain evidence="1 2">TC 32-1</strain>
    </source>
</reference>
<dbReference type="KEGG" id="hir:HETIRDRAFT_105690"/>
<dbReference type="GeneID" id="20666087"/>
<dbReference type="AlphaFoldDB" id="W4JU74"/>
<protein>
    <submittedName>
        <fullName evidence="1">Uncharacterized protein</fullName>
    </submittedName>
</protein>
<proteinExistence type="predicted"/>
<accession>W4JU74</accession>
<keyword evidence="2" id="KW-1185">Reference proteome</keyword>